<sequence>MPMHISKELKLIVPLVLLLASLLLLLQFQSVSCSSSCRFDQCGGAAAVGLLQGRRLLVGRHGEAIAKGLMKMKPVVAKQEGGEALGEEDKREVITGPNPLHNRR</sequence>
<evidence type="ECO:0000313" key="4">
    <source>
        <dbReference type="Proteomes" id="UP001497457"/>
    </source>
</evidence>
<proteinExistence type="predicted"/>
<keyword evidence="2" id="KW-0732">Signal</keyword>
<protein>
    <submittedName>
        <fullName evidence="3">Uncharacterized protein</fullName>
    </submittedName>
</protein>
<dbReference type="EMBL" id="OZ075125">
    <property type="protein sequence ID" value="CAL4931176.1"/>
    <property type="molecule type" value="Genomic_DNA"/>
</dbReference>
<feature type="chain" id="PRO_5044873782" evidence="2">
    <location>
        <begin position="34"/>
        <end position="104"/>
    </location>
</feature>
<keyword evidence="4" id="KW-1185">Reference proteome</keyword>
<reference evidence="4" key="1">
    <citation type="submission" date="2024-06" db="EMBL/GenBank/DDBJ databases">
        <authorList>
            <person name="Ryan C."/>
        </authorList>
    </citation>
    <scope>NUCLEOTIDE SEQUENCE [LARGE SCALE GENOMIC DNA]</scope>
</reference>
<feature type="region of interest" description="Disordered" evidence="1">
    <location>
        <begin position="80"/>
        <end position="104"/>
    </location>
</feature>
<name>A0ABC8XRA6_9POAL</name>
<accession>A0ABC8XRA6</accession>
<dbReference type="AlphaFoldDB" id="A0ABC8XRA6"/>
<dbReference type="Proteomes" id="UP001497457">
    <property type="component" value="Chromosome 15b"/>
</dbReference>
<evidence type="ECO:0000256" key="1">
    <source>
        <dbReference type="SAM" id="MobiDB-lite"/>
    </source>
</evidence>
<organism evidence="3 4">
    <name type="scientific">Urochloa decumbens</name>
    <dbReference type="NCBI Taxonomy" id="240449"/>
    <lineage>
        <taxon>Eukaryota</taxon>
        <taxon>Viridiplantae</taxon>
        <taxon>Streptophyta</taxon>
        <taxon>Embryophyta</taxon>
        <taxon>Tracheophyta</taxon>
        <taxon>Spermatophyta</taxon>
        <taxon>Magnoliopsida</taxon>
        <taxon>Liliopsida</taxon>
        <taxon>Poales</taxon>
        <taxon>Poaceae</taxon>
        <taxon>PACMAD clade</taxon>
        <taxon>Panicoideae</taxon>
        <taxon>Panicodae</taxon>
        <taxon>Paniceae</taxon>
        <taxon>Melinidinae</taxon>
        <taxon>Urochloa</taxon>
    </lineage>
</organism>
<evidence type="ECO:0000313" key="3">
    <source>
        <dbReference type="EMBL" id="CAL4931176.1"/>
    </source>
</evidence>
<feature type="signal peptide" evidence="2">
    <location>
        <begin position="1"/>
        <end position="33"/>
    </location>
</feature>
<gene>
    <name evidence="3" type="ORF">URODEC1_LOCUS26906</name>
</gene>
<reference evidence="3 4" key="2">
    <citation type="submission" date="2024-10" db="EMBL/GenBank/DDBJ databases">
        <authorList>
            <person name="Ryan C."/>
        </authorList>
    </citation>
    <scope>NUCLEOTIDE SEQUENCE [LARGE SCALE GENOMIC DNA]</scope>
</reference>
<evidence type="ECO:0000256" key="2">
    <source>
        <dbReference type="SAM" id="SignalP"/>
    </source>
</evidence>